<proteinExistence type="predicted"/>
<name>A0A016TYB1_9BILA</name>
<keyword evidence="1" id="KW-0732">Signal</keyword>
<evidence type="ECO:0000313" key="3">
    <source>
        <dbReference type="Proteomes" id="UP000024635"/>
    </source>
</evidence>
<sequence length="72" mass="7945">MNSKQPYTRGGTAVWVLWLSATLVRIGFPPCLCPAGSLPRCSTQLECPRCGTAPCLRDLSTLYLVNQEYVLK</sequence>
<evidence type="ECO:0008006" key="4">
    <source>
        <dbReference type="Google" id="ProtNLM"/>
    </source>
</evidence>
<reference evidence="3" key="1">
    <citation type="journal article" date="2015" name="Nat. Genet.">
        <title>The genome and transcriptome of the zoonotic hookworm Ancylostoma ceylanicum identify infection-specific gene families.</title>
        <authorList>
            <person name="Schwarz E.M."/>
            <person name="Hu Y."/>
            <person name="Antoshechkin I."/>
            <person name="Miller M.M."/>
            <person name="Sternberg P.W."/>
            <person name="Aroian R.V."/>
        </authorList>
    </citation>
    <scope>NUCLEOTIDE SEQUENCE</scope>
    <source>
        <strain evidence="3">HY135</strain>
    </source>
</reference>
<feature type="signal peptide" evidence="1">
    <location>
        <begin position="1"/>
        <end position="26"/>
    </location>
</feature>
<dbReference type="AlphaFoldDB" id="A0A016TYB1"/>
<protein>
    <recommendedName>
        <fullName evidence="4">Secreted protein</fullName>
    </recommendedName>
</protein>
<dbReference type="Proteomes" id="UP000024635">
    <property type="component" value="Unassembled WGS sequence"/>
</dbReference>
<accession>A0A016TYB1</accession>
<evidence type="ECO:0000256" key="1">
    <source>
        <dbReference type="SAM" id="SignalP"/>
    </source>
</evidence>
<organism evidence="2 3">
    <name type="scientific">Ancylostoma ceylanicum</name>
    <dbReference type="NCBI Taxonomy" id="53326"/>
    <lineage>
        <taxon>Eukaryota</taxon>
        <taxon>Metazoa</taxon>
        <taxon>Ecdysozoa</taxon>
        <taxon>Nematoda</taxon>
        <taxon>Chromadorea</taxon>
        <taxon>Rhabditida</taxon>
        <taxon>Rhabditina</taxon>
        <taxon>Rhabditomorpha</taxon>
        <taxon>Strongyloidea</taxon>
        <taxon>Ancylostomatidae</taxon>
        <taxon>Ancylostomatinae</taxon>
        <taxon>Ancylostoma</taxon>
    </lineage>
</organism>
<feature type="chain" id="PRO_5001488121" description="Secreted protein" evidence="1">
    <location>
        <begin position="27"/>
        <end position="72"/>
    </location>
</feature>
<gene>
    <name evidence="2" type="primary">Acey_s0069.g390</name>
    <name evidence="2" type="ORF">Y032_0069g390</name>
</gene>
<evidence type="ECO:0000313" key="2">
    <source>
        <dbReference type="EMBL" id="EYC07781.1"/>
    </source>
</evidence>
<keyword evidence="3" id="KW-1185">Reference proteome</keyword>
<dbReference type="EMBL" id="JARK01001405">
    <property type="protein sequence ID" value="EYC07781.1"/>
    <property type="molecule type" value="Genomic_DNA"/>
</dbReference>
<comment type="caution">
    <text evidence="2">The sequence shown here is derived from an EMBL/GenBank/DDBJ whole genome shotgun (WGS) entry which is preliminary data.</text>
</comment>